<dbReference type="AlphaFoldDB" id="A0A2V2N751"/>
<keyword evidence="6 7" id="KW-0472">Membrane</keyword>
<keyword evidence="4 7" id="KW-0812">Transmembrane</keyword>
<dbReference type="GeneID" id="97547792"/>
<dbReference type="PANTHER" id="PTHR43867">
    <property type="entry name" value="CELLULOSE SYNTHASE CATALYTIC SUBUNIT A [UDP-FORMING]"/>
    <property type="match status" value="1"/>
</dbReference>
<evidence type="ECO:0000256" key="6">
    <source>
        <dbReference type="ARBA" id="ARBA00023136"/>
    </source>
</evidence>
<dbReference type="InterPro" id="IPR001173">
    <property type="entry name" value="Glyco_trans_2-like"/>
</dbReference>
<evidence type="ECO:0000256" key="3">
    <source>
        <dbReference type="ARBA" id="ARBA00022679"/>
    </source>
</evidence>
<keyword evidence="5 7" id="KW-1133">Transmembrane helix</keyword>
<evidence type="ECO:0000256" key="2">
    <source>
        <dbReference type="ARBA" id="ARBA00022676"/>
    </source>
</evidence>
<evidence type="ECO:0000313" key="9">
    <source>
        <dbReference type="EMBL" id="PWR72318.1"/>
    </source>
</evidence>
<dbReference type="SUPFAM" id="SSF160246">
    <property type="entry name" value="EspE N-terminal domain-like"/>
    <property type="match status" value="1"/>
</dbReference>
<dbReference type="GO" id="GO:0016757">
    <property type="term" value="F:glycosyltransferase activity"/>
    <property type="evidence" value="ECO:0007669"/>
    <property type="project" value="UniProtKB-KW"/>
</dbReference>
<organism evidence="9 10">
    <name type="scientific">Methanospirillum lacunae</name>
    <dbReference type="NCBI Taxonomy" id="668570"/>
    <lineage>
        <taxon>Archaea</taxon>
        <taxon>Methanobacteriati</taxon>
        <taxon>Methanobacteriota</taxon>
        <taxon>Stenosarchaea group</taxon>
        <taxon>Methanomicrobia</taxon>
        <taxon>Methanomicrobiales</taxon>
        <taxon>Methanospirillaceae</taxon>
        <taxon>Methanospirillum</taxon>
    </lineage>
</organism>
<dbReference type="SUPFAM" id="SSF53448">
    <property type="entry name" value="Nucleotide-diphospho-sugar transferases"/>
    <property type="match status" value="1"/>
</dbReference>
<keyword evidence="2" id="KW-0328">Glycosyltransferase</keyword>
<accession>A0A2V2N751</accession>
<dbReference type="Pfam" id="PF13632">
    <property type="entry name" value="Glyco_trans_2_3"/>
    <property type="match status" value="1"/>
</dbReference>
<feature type="transmembrane region" description="Helical" evidence="7">
    <location>
        <begin position="551"/>
        <end position="578"/>
    </location>
</feature>
<dbReference type="InterPro" id="IPR050321">
    <property type="entry name" value="Glycosyltr_2/OpgH_subfam"/>
</dbReference>
<evidence type="ECO:0000256" key="5">
    <source>
        <dbReference type="ARBA" id="ARBA00022989"/>
    </source>
</evidence>
<evidence type="ECO:0000256" key="7">
    <source>
        <dbReference type="SAM" id="Phobius"/>
    </source>
</evidence>
<evidence type="ECO:0000313" key="10">
    <source>
        <dbReference type="Proteomes" id="UP000245657"/>
    </source>
</evidence>
<feature type="transmembrane region" description="Helical" evidence="7">
    <location>
        <begin position="522"/>
        <end position="545"/>
    </location>
</feature>
<dbReference type="CDD" id="cd06427">
    <property type="entry name" value="CESA_like_2"/>
    <property type="match status" value="1"/>
</dbReference>
<keyword evidence="10" id="KW-1185">Reference proteome</keyword>
<comment type="caution">
    <text evidence="9">The sequence shown here is derived from an EMBL/GenBank/DDBJ whole genome shotgun (WGS) entry which is preliminary data.</text>
</comment>
<evidence type="ECO:0000256" key="4">
    <source>
        <dbReference type="ARBA" id="ARBA00022692"/>
    </source>
</evidence>
<dbReference type="GO" id="GO:0016020">
    <property type="term" value="C:membrane"/>
    <property type="evidence" value="ECO:0007669"/>
    <property type="project" value="UniProtKB-SubCell"/>
</dbReference>
<feature type="transmembrane region" description="Helical" evidence="7">
    <location>
        <begin position="191"/>
        <end position="212"/>
    </location>
</feature>
<dbReference type="InterPro" id="IPR029044">
    <property type="entry name" value="Nucleotide-diphossugar_trans"/>
</dbReference>
<protein>
    <recommendedName>
        <fullName evidence="8">Glycosyltransferase 2-like domain-containing protein</fullName>
    </recommendedName>
</protein>
<feature type="domain" description="Glycosyltransferase 2-like" evidence="8">
    <location>
        <begin position="346"/>
        <end position="564"/>
    </location>
</feature>
<evidence type="ECO:0000256" key="1">
    <source>
        <dbReference type="ARBA" id="ARBA00004141"/>
    </source>
</evidence>
<comment type="subcellular location">
    <subcellularLocation>
        <location evidence="1">Membrane</location>
        <topology evidence="1">Multi-pass membrane protein</topology>
    </subcellularLocation>
</comment>
<feature type="transmembrane region" description="Helical" evidence="7">
    <location>
        <begin position="164"/>
        <end position="185"/>
    </location>
</feature>
<dbReference type="Proteomes" id="UP000245657">
    <property type="component" value="Unassembled WGS sequence"/>
</dbReference>
<evidence type="ECO:0000259" key="8">
    <source>
        <dbReference type="Pfam" id="PF13632"/>
    </source>
</evidence>
<dbReference type="Gene3D" id="3.90.550.10">
    <property type="entry name" value="Spore Coat Polysaccharide Biosynthesis Protein SpsA, Chain A"/>
    <property type="match status" value="1"/>
</dbReference>
<feature type="transmembrane region" description="Helical" evidence="7">
    <location>
        <begin position="666"/>
        <end position="690"/>
    </location>
</feature>
<gene>
    <name evidence="9" type="ORF">DK846_10125</name>
</gene>
<dbReference type="OrthoDB" id="114973at2157"/>
<keyword evidence="3" id="KW-0808">Transferase</keyword>
<dbReference type="InterPro" id="IPR037257">
    <property type="entry name" value="T2SS_E_N_sf"/>
</dbReference>
<feature type="transmembrane region" description="Helical" evidence="7">
    <location>
        <begin position="585"/>
        <end position="604"/>
    </location>
</feature>
<proteinExistence type="predicted"/>
<reference evidence="9 10" key="1">
    <citation type="submission" date="2018-05" db="EMBL/GenBank/DDBJ databases">
        <title>Draft genome of Methanospirillum lacunae Ki8-1.</title>
        <authorList>
            <person name="Dueholm M.S."/>
            <person name="Nielsen P.H."/>
            <person name="Bakmann L.F."/>
            <person name="Otzen D.E."/>
        </authorList>
    </citation>
    <scope>NUCLEOTIDE SEQUENCE [LARGE SCALE GENOMIC DNA]</scope>
    <source>
        <strain evidence="9 10">Ki8-1</strain>
    </source>
</reference>
<dbReference type="PANTHER" id="PTHR43867:SF2">
    <property type="entry name" value="CELLULOSE SYNTHASE CATALYTIC SUBUNIT A [UDP-FORMING]"/>
    <property type="match status" value="1"/>
</dbReference>
<dbReference type="RefSeq" id="WP_109968808.1">
    <property type="nucleotide sequence ID" value="NZ_CP176093.1"/>
</dbReference>
<sequence length="845" mass="96818">MNPVTKEEVITLLTELNVPNIGALTDPEITAESIISYLAKYRIFVPDTFFSILADRLGLEFIEKEAITKTLDLGCMLPYTVEEGALILLLESKPRYVRVATANPLDSDLFKRLEDVFHKKIEKVVVSIDTVKSMSEGCYEAPHAYSALNELVDRQPEESAYRILIPWQKGTIILFILLMALLIVYNPYFGTFLIFTIINITYFLMNPIKFYISLQGLSGTKRVIFITDDDIKAIRDEDLPIYTLLVPLFHEKEMLPHILSNIAKMDYPREKLDVKILMEEEDEETIGKARKLGLFGNIEEIISPMSEDEYRRFLSIFHPVIIPNAELKTKPRACNYGLKRARGEFVVIYDAEDLPDRDQLKKTVLAFRRLGPEYACIQCLLNFYNPRKNILTRWFSIEYSYYYDYYIQGLDKIGAPIPLGGTSNHFRMRTLRELGAWDPFNVTEDADLGMRIARKKYKTGVLNSHTYEEAVTSVRSWIKQRSRWVKGFVITWFVTMRHPVKVYRDIGLKNFLVFQTGFGGNFYLPLMNLFLWGVFVAGFIIPEYFSRWFDFWPFAAIAVFNLIIGNLFFLVMMLLATWKEKQKDLLIYSLFSPIYWTFMSIGAWKGLIQLAAGKAYKWEKTAHGTSLLTEEKIRQEPENLARQVRWIDVKEPEVRNGKTHMTVPQLALSIGFTICLVLFALIIVDIIPFAPISDHVKITKVPGLSQALIPLNQIQAGQEPRLLNYEAIPKPNKATPQITQVPTEESGIKLWQKQEIVSSQEPGMTLTYDPDTNSIKIQAEGPDQGTKDTTHVYEVKVNSPERVSTYRIDSTPAVLTIPGGNISAEIQITRIYESGVRITILQAAI</sequence>
<dbReference type="EMBL" id="QGMY01000007">
    <property type="protein sequence ID" value="PWR72318.1"/>
    <property type="molecule type" value="Genomic_DNA"/>
</dbReference>
<name>A0A2V2N751_9EURY</name>